<evidence type="ECO:0000313" key="1">
    <source>
        <dbReference type="EMBL" id="EPA05192.1"/>
    </source>
</evidence>
<feature type="non-terminal residue" evidence="1">
    <location>
        <position position="30"/>
    </location>
</feature>
<reference evidence="1 2" key="1">
    <citation type="journal article" date="2012" name="J. Bacteriol.">
        <title>Genome Sequence of "Candidatus Nitrosoarchaeum limnia" BG20, a Low-Salinity Ammonia-Oxidizing Archaeon from the San Francisco Bay Estuary.</title>
        <authorList>
            <person name="Mosier A.C."/>
            <person name="Allen E.E."/>
            <person name="Kim M."/>
            <person name="Ferriera S."/>
            <person name="Francis C.A."/>
        </authorList>
    </citation>
    <scope>NUCLEOTIDE SEQUENCE [LARGE SCALE GENOMIC DNA]</scope>
    <source>
        <strain evidence="1 2">BG20</strain>
    </source>
</reference>
<protein>
    <submittedName>
        <fullName evidence="1">Uncharacterized protein</fullName>
    </submittedName>
</protein>
<evidence type="ECO:0000313" key="2">
    <source>
        <dbReference type="Proteomes" id="UP000014065"/>
    </source>
</evidence>
<comment type="caution">
    <text evidence="1">The sequence shown here is derived from an EMBL/GenBank/DDBJ whole genome shotgun (WGS) entry which is preliminary data.</text>
</comment>
<keyword evidence="2" id="KW-1185">Reference proteome</keyword>
<dbReference type="EMBL" id="AHJG01000201">
    <property type="protein sequence ID" value="EPA05192.1"/>
    <property type="molecule type" value="Genomic_DNA"/>
</dbReference>
<proteinExistence type="predicted"/>
<sequence>MYNRIFQVLIKHIKVGLFCSCITESTGKTC</sequence>
<name>S2EKL3_9ARCH</name>
<dbReference type="Proteomes" id="UP000014065">
    <property type="component" value="Unassembled WGS sequence"/>
</dbReference>
<organism evidence="1 2">
    <name type="scientific">Candidatus Nitrosarchaeum limnium BG20</name>
    <dbReference type="NCBI Taxonomy" id="859192"/>
    <lineage>
        <taxon>Archaea</taxon>
        <taxon>Nitrososphaerota</taxon>
        <taxon>Nitrososphaeria</taxon>
        <taxon>Nitrosopumilales</taxon>
        <taxon>Nitrosopumilaceae</taxon>
        <taxon>Nitrosarchaeum</taxon>
    </lineage>
</organism>
<dbReference type="AlphaFoldDB" id="S2EKL3"/>
<accession>S2EKL3</accession>
<gene>
    <name evidence="1" type="ORF">BG20_I2269</name>
</gene>